<dbReference type="PANTHER" id="PTHR10334">
    <property type="entry name" value="CYSTEINE-RICH SECRETORY PROTEIN-RELATED"/>
    <property type="match status" value="1"/>
</dbReference>
<dbReference type="Proteomes" id="UP001500305">
    <property type="component" value="Unassembled WGS sequence"/>
</dbReference>
<evidence type="ECO:0000313" key="4">
    <source>
        <dbReference type="Proteomes" id="UP001500305"/>
    </source>
</evidence>
<dbReference type="PRINTS" id="PR00837">
    <property type="entry name" value="V5TPXLIKE"/>
</dbReference>
<name>A0ABP5QM03_9ACTN</name>
<accession>A0ABP5QM03</accession>
<organism evidence="3 4">
    <name type="scientific">Kitasatospora cystarginea</name>
    <dbReference type="NCBI Taxonomy" id="58350"/>
    <lineage>
        <taxon>Bacteria</taxon>
        <taxon>Bacillati</taxon>
        <taxon>Actinomycetota</taxon>
        <taxon>Actinomycetes</taxon>
        <taxon>Kitasatosporales</taxon>
        <taxon>Streptomycetaceae</taxon>
        <taxon>Kitasatospora</taxon>
    </lineage>
</organism>
<feature type="compositionally biased region" description="Polar residues" evidence="1">
    <location>
        <begin position="53"/>
        <end position="66"/>
    </location>
</feature>
<evidence type="ECO:0000259" key="2">
    <source>
        <dbReference type="SMART" id="SM00198"/>
    </source>
</evidence>
<gene>
    <name evidence="3" type="ORF">GCM10010430_21660</name>
</gene>
<feature type="region of interest" description="Disordered" evidence="1">
    <location>
        <begin position="31"/>
        <end position="108"/>
    </location>
</feature>
<dbReference type="InterPro" id="IPR035940">
    <property type="entry name" value="CAP_sf"/>
</dbReference>
<dbReference type="Gene3D" id="3.40.33.10">
    <property type="entry name" value="CAP"/>
    <property type="match status" value="1"/>
</dbReference>
<feature type="domain" description="SCP" evidence="2">
    <location>
        <begin position="23"/>
        <end position="146"/>
    </location>
</feature>
<evidence type="ECO:0000313" key="3">
    <source>
        <dbReference type="EMBL" id="GAA2239931.1"/>
    </source>
</evidence>
<feature type="compositionally biased region" description="Polar residues" evidence="1">
    <location>
        <begin position="31"/>
        <end position="44"/>
    </location>
</feature>
<dbReference type="EMBL" id="BAAATR010000007">
    <property type="protein sequence ID" value="GAA2239931.1"/>
    <property type="molecule type" value="Genomic_DNA"/>
</dbReference>
<dbReference type="InterPro" id="IPR001283">
    <property type="entry name" value="CRISP-related"/>
</dbReference>
<reference evidence="4" key="1">
    <citation type="journal article" date="2019" name="Int. J. Syst. Evol. Microbiol.">
        <title>The Global Catalogue of Microorganisms (GCM) 10K type strain sequencing project: providing services to taxonomists for standard genome sequencing and annotation.</title>
        <authorList>
            <consortium name="The Broad Institute Genomics Platform"/>
            <consortium name="The Broad Institute Genome Sequencing Center for Infectious Disease"/>
            <person name="Wu L."/>
            <person name="Ma J."/>
        </authorList>
    </citation>
    <scope>NUCLEOTIDE SEQUENCE [LARGE SCALE GENOMIC DNA]</scope>
    <source>
        <strain evidence="4">JCM 7356</strain>
    </source>
</reference>
<dbReference type="SMART" id="SM00198">
    <property type="entry name" value="SCP"/>
    <property type="match status" value="1"/>
</dbReference>
<dbReference type="Pfam" id="PF00188">
    <property type="entry name" value="CAP"/>
    <property type="match status" value="1"/>
</dbReference>
<comment type="caution">
    <text evidence="3">The sequence shown here is derived from an EMBL/GenBank/DDBJ whole genome shotgun (WGS) entry which is preliminary data.</text>
</comment>
<proteinExistence type="predicted"/>
<protein>
    <recommendedName>
        <fullName evidence="2">SCP domain-containing protein</fullName>
    </recommendedName>
</protein>
<feature type="compositionally biased region" description="Polar residues" evidence="1">
    <location>
        <begin position="73"/>
        <end position="95"/>
    </location>
</feature>
<sequence>MLATVATATVSHAAEFPAQISPGDQQTMLSQTNSVRAQAGQSGLSWDGGLASEAQSWADNPASTAGGTLHHGSISNAAENMSSGGPGQATGQWASEKSAYDSDPNHDPYANQAGYQRWGHYYNMINPSYSKMGCGARSGVTVCRYAP</sequence>
<keyword evidence="4" id="KW-1185">Reference proteome</keyword>
<dbReference type="SUPFAM" id="SSF55797">
    <property type="entry name" value="PR-1-like"/>
    <property type="match status" value="1"/>
</dbReference>
<evidence type="ECO:0000256" key="1">
    <source>
        <dbReference type="SAM" id="MobiDB-lite"/>
    </source>
</evidence>
<dbReference type="InterPro" id="IPR014044">
    <property type="entry name" value="CAP_dom"/>
</dbReference>